<reference evidence="18 19" key="1">
    <citation type="submission" date="2018-11" db="EMBL/GenBank/DDBJ databases">
        <title>Genomes From Bacteria Associated with the Canine Oral Cavity: a Test Case for Automated Genome-Based Taxonomic Assignment.</title>
        <authorList>
            <person name="Coil D.A."/>
            <person name="Jospin G."/>
            <person name="Darling A.E."/>
            <person name="Wallis C."/>
            <person name="Davis I.J."/>
            <person name="Harris S."/>
            <person name="Eisen J.A."/>
            <person name="Holcombe L.J."/>
            <person name="O'Flynn C."/>
        </authorList>
    </citation>
    <scope>NUCLEOTIDE SEQUENCE [LARGE SCALE GENOMIC DNA]</scope>
    <source>
        <strain evidence="18 19">OH770</strain>
    </source>
</reference>
<dbReference type="InterPro" id="IPR001264">
    <property type="entry name" value="Glyco_trans_51"/>
</dbReference>
<dbReference type="Proteomes" id="UP000280444">
    <property type="component" value="Unassembled WGS sequence"/>
</dbReference>
<feature type="region of interest" description="Disordered" evidence="14">
    <location>
        <begin position="747"/>
        <end position="821"/>
    </location>
</feature>
<dbReference type="GO" id="GO:0009252">
    <property type="term" value="P:peptidoglycan biosynthetic process"/>
    <property type="evidence" value="ECO:0007669"/>
    <property type="project" value="UniProtKB-KW"/>
</dbReference>
<comment type="catalytic activity">
    <reaction evidence="13">
        <text>[GlcNAc-(1-&gt;4)-Mur2Ac(oyl-L-Ala-gamma-D-Glu-L-Lys-D-Ala-D-Ala)](n)-di-trans,octa-cis-undecaprenyl diphosphate + beta-D-GlcNAc-(1-&gt;4)-Mur2Ac(oyl-L-Ala-gamma-D-Glu-L-Lys-D-Ala-D-Ala)-di-trans,octa-cis-undecaprenyl diphosphate = [GlcNAc-(1-&gt;4)-Mur2Ac(oyl-L-Ala-gamma-D-Glu-L-Lys-D-Ala-D-Ala)](n+1)-di-trans,octa-cis-undecaprenyl diphosphate + di-trans,octa-cis-undecaprenyl diphosphate + H(+)</text>
        <dbReference type="Rhea" id="RHEA:23708"/>
        <dbReference type="Rhea" id="RHEA-COMP:9602"/>
        <dbReference type="Rhea" id="RHEA-COMP:9603"/>
        <dbReference type="ChEBI" id="CHEBI:15378"/>
        <dbReference type="ChEBI" id="CHEBI:58405"/>
        <dbReference type="ChEBI" id="CHEBI:60033"/>
        <dbReference type="ChEBI" id="CHEBI:78435"/>
        <dbReference type="EC" id="2.4.99.28"/>
    </reaction>
</comment>
<dbReference type="AlphaFoldDB" id="A0A3P1SEF2"/>
<evidence type="ECO:0000256" key="10">
    <source>
        <dbReference type="ARBA" id="ARBA00023268"/>
    </source>
</evidence>
<keyword evidence="15" id="KW-0812">Transmembrane</keyword>
<dbReference type="FunFam" id="1.10.3810.10:FF:000001">
    <property type="entry name" value="Penicillin-binding protein 1A"/>
    <property type="match status" value="1"/>
</dbReference>
<keyword evidence="10" id="KW-0511">Multifunctional enzyme</keyword>
<comment type="caution">
    <text evidence="18">The sequence shown here is derived from an EMBL/GenBank/DDBJ whole genome shotgun (WGS) entry which is preliminary data.</text>
</comment>
<keyword evidence="15" id="KW-1133">Transmembrane helix</keyword>
<sequence>MARNPQDLPMDPSHLPSRAEAARQRAAAAEAQADTRARSARTPEPTPQPRPTPAATTVHGQVGAGAPSSAAPQRRSVLQRSHEPRPEYDWPQASTTKSRPKRNAAAPADTTKNVSKGRRWARRIGKGIAFSVLFLVLAGLGVFGYLYNRLTIPAADEVALAQTTTVYYNDGTTRMGTFSEVNRTIIDASTLPDYVPHAIVASEDRTFYTNSGIDIRGILRALYTNITTGSRQGGSTLTQQYVERYYMGDTTSYVGKAKEAILALKINNQQTKDEIIGNYMNTIYFGRGAYGIEAAAKAYYGKSAKDLTLSESAMLAGIIPAPSLWDPALDEEQAQTRWKRVLNLMVEDGWINKAEADAATFPQTVDPNAERTDDWAGPQGYLLEQVRAELKATGAFTDEQIENGGLTIISTIDKAKNDAAIAAANTMNEVEGWNPQTMHLALSSVDPNTGEIVAEYAGHDYLERQQNAVTQDISAAASTFKTFTLLANQINGGSIEDIYDGRSPRRFDGLAETVENDGGYSWGRVSLTKAMQYSINTAFVELNEKVGSDKTLKVAIDAGIPEDTLGLDGTLLNVLGFAAPHNIDITAAYSTIASGGYRITPHIVREVKNGDGQVVYKTIIDPKQVFEATELSGILPALEAVMERGGTGETVATLGRKVAGKTGTSEEQKSAQFVGMIPQLVTTVSMYQSDENGNPVPLTNIGGLDQFHGGDWPADVWLSYMEKATEGMDNIDYPWRVAVRQPTRYIEEPQSAPEPEPEAPQSEETPVEVQPDEQSSGASENPDEGTNPDDDTYIPTPIGPGDPAPPSNGRIDENGIWRPTE</sequence>
<gene>
    <name evidence="18" type="ORF">EII11_05810</name>
</gene>
<feature type="compositionally biased region" description="Pro residues" evidence="14">
    <location>
        <begin position="797"/>
        <end position="806"/>
    </location>
</feature>
<dbReference type="GO" id="GO:0030288">
    <property type="term" value="C:outer membrane-bounded periplasmic space"/>
    <property type="evidence" value="ECO:0007669"/>
    <property type="project" value="TreeGrafter"/>
</dbReference>
<comment type="catalytic activity">
    <reaction evidence="12">
        <text>Preferential cleavage: (Ac)2-L-Lys-D-Ala-|-D-Ala. Also transpeptidation of peptidyl-alanyl moieties that are N-acyl substituents of D-alanine.</text>
        <dbReference type="EC" id="3.4.16.4"/>
    </reaction>
</comment>
<evidence type="ECO:0000256" key="8">
    <source>
        <dbReference type="ARBA" id="ARBA00022960"/>
    </source>
</evidence>
<keyword evidence="6" id="KW-0808">Transferase</keyword>
<feature type="domain" description="Glycosyl transferase family 51" evidence="17">
    <location>
        <begin position="175"/>
        <end position="345"/>
    </location>
</feature>
<dbReference type="Gene3D" id="3.40.710.10">
    <property type="entry name" value="DD-peptidase/beta-lactamase superfamily"/>
    <property type="match status" value="1"/>
</dbReference>
<keyword evidence="5" id="KW-0328">Glycosyltransferase</keyword>
<dbReference type="GO" id="GO:0008360">
    <property type="term" value="P:regulation of cell shape"/>
    <property type="evidence" value="ECO:0007669"/>
    <property type="project" value="UniProtKB-KW"/>
</dbReference>
<keyword evidence="7" id="KW-0378">Hydrolase</keyword>
<evidence type="ECO:0000313" key="18">
    <source>
        <dbReference type="EMBL" id="RRC95389.1"/>
    </source>
</evidence>
<feature type="domain" description="Penicillin-binding protein transpeptidase" evidence="16">
    <location>
        <begin position="445"/>
        <end position="679"/>
    </location>
</feature>
<dbReference type="PANTHER" id="PTHR32282">
    <property type="entry name" value="BINDING PROTEIN TRANSPEPTIDASE, PUTATIVE-RELATED"/>
    <property type="match status" value="1"/>
</dbReference>
<evidence type="ECO:0000256" key="12">
    <source>
        <dbReference type="ARBA" id="ARBA00034000"/>
    </source>
</evidence>
<feature type="compositionally biased region" description="Low complexity" evidence="14">
    <location>
        <begin position="24"/>
        <end position="34"/>
    </location>
</feature>
<evidence type="ECO:0000259" key="16">
    <source>
        <dbReference type="Pfam" id="PF00905"/>
    </source>
</evidence>
<evidence type="ECO:0000256" key="5">
    <source>
        <dbReference type="ARBA" id="ARBA00022676"/>
    </source>
</evidence>
<evidence type="ECO:0000313" key="19">
    <source>
        <dbReference type="Proteomes" id="UP000280444"/>
    </source>
</evidence>
<evidence type="ECO:0000256" key="2">
    <source>
        <dbReference type="ARBA" id="ARBA00007739"/>
    </source>
</evidence>
<dbReference type="SUPFAM" id="SSF56601">
    <property type="entry name" value="beta-lactamase/transpeptidase-like"/>
    <property type="match status" value="1"/>
</dbReference>
<evidence type="ECO:0000256" key="4">
    <source>
        <dbReference type="ARBA" id="ARBA00022670"/>
    </source>
</evidence>
<dbReference type="InterPro" id="IPR012338">
    <property type="entry name" value="Beta-lactam/transpept-like"/>
</dbReference>
<accession>A0A3P1SEF2</accession>
<evidence type="ECO:0000256" key="11">
    <source>
        <dbReference type="ARBA" id="ARBA00023316"/>
    </source>
</evidence>
<protein>
    <submittedName>
        <fullName evidence="18">Penicillin-binding protein</fullName>
    </submittedName>
</protein>
<dbReference type="GO" id="GO:0008658">
    <property type="term" value="F:penicillin binding"/>
    <property type="evidence" value="ECO:0007669"/>
    <property type="project" value="InterPro"/>
</dbReference>
<keyword evidence="19" id="KW-1185">Reference proteome</keyword>
<dbReference type="InterPro" id="IPR050396">
    <property type="entry name" value="Glycosyltr_51/Transpeptidase"/>
</dbReference>
<feature type="transmembrane region" description="Helical" evidence="15">
    <location>
        <begin position="128"/>
        <end position="147"/>
    </location>
</feature>
<evidence type="ECO:0000256" key="15">
    <source>
        <dbReference type="SAM" id="Phobius"/>
    </source>
</evidence>
<organism evidence="18 19">
    <name type="scientific">Schaalia canis</name>
    <dbReference type="NCBI Taxonomy" id="100469"/>
    <lineage>
        <taxon>Bacteria</taxon>
        <taxon>Bacillati</taxon>
        <taxon>Actinomycetota</taxon>
        <taxon>Actinomycetes</taxon>
        <taxon>Actinomycetales</taxon>
        <taxon>Actinomycetaceae</taxon>
        <taxon>Schaalia</taxon>
    </lineage>
</organism>
<evidence type="ECO:0000256" key="1">
    <source>
        <dbReference type="ARBA" id="ARBA00007090"/>
    </source>
</evidence>
<proteinExistence type="inferred from homology"/>
<dbReference type="GO" id="GO:0008955">
    <property type="term" value="F:peptidoglycan glycosyltransferase activity"/>
    <property type="evidence" value="ECO:0007669"/>
    <property type="project" value="UniProtKB-EC"/>
</dbReference>
<dbReference type="EMBL" id="RQZF01000004">
    <property type="protein sequence ID" value="RRC95389.1"/>
    <property type="molecule type" value="Genomic_DNA"/>
</dbReference>
<dbReference type="Gene3D" id="1.10.3810.10">
    <property type="entry name" value="Biosynthetic peptidoglycan transglycosylase-like"/>
    <property type="match status" value="1"/>
</dbReference>
<dbReference type="GO" id="GO:0071555">
    <property type="term" value="P:cell wall organization"/>
    <property type="evidence" value="ECO:0007669"/>
    <property type="project" value="UniProtKB-KW"/>
</dbReference>
<evidence type="ECO:0000256" key="13">
    <source>
        <dbReference type="ARBA" id="ARBA00049902"/>
    </source>
</evidence>
<keyword evidence="9" id="KW-0573">Peptidoglycan synthesis</keyword>
<keyword evidence="4" id="KW-0645">Protease</keyword>
<dbReference type="PANTHER" id="PTHR32282:SF34">
    <property type="entry name" value="PENICILLIN-BINDING PROTEIN 1A"/>
    <property type="match status" value="1"/>
</dbReference>
<feature type="compositionally biased region" description="Acidic residues" evidence="14">
    <location>
        <begin position="781"/>
        <end position="792"/>
    </location>
</feature>
<keyword evidence="15" id="KW-0472">Membrane</keyword>
<evidence type="ECO:0000256" key="3">
    <source>
        <dbReference type="ARBA" id="ARBA00022645"/>
    </source>
</evidence>
<keyword evidence="11" id="KW-0961">Cell wall biogenesis/degradation</keyword>
<comment type="similarity">
    <text evidence="1">In the C-terminal section; belongs to the transpeptidase family.</text>
</comment>
<dbReference type="OrthoDB" id="9766909at2"/>
<dbReference type="SUPFAM" id="SSF53955">
    <property type="entry name" value="Lysozyme-like"/>
    <property type="match status" value="1"/>
</dbReference>
<feature type="compositionally biased region" description="Low complexity" evidence="14">
    <location>
        <begin position="748"/>
        <end position="764"/>
    </location>
</feature>
<dbReference type="InterPro" id="IPR023346">
    <property type="entry name" value="Lysozyme-like_dom_sf"/>
</dbReference>
<comment type="similarity">
    <text evidence="2">In the N-terminal section; belongs to the glycosyltransferase 51 family.</text>
</comment>
<evidence type="ECO:0000256" key="14">
    <source>
        <dbReference type="SAM" id="MobiDB-lite"/>
    </source>
</evidence>
<dbReference type="InterPro" id="IPR036950">
    <property type="entry name" value="PBP_transglycosylase"/>
</dbReference>
<name>A0A3P1SEF2_9ACTO</name>
<evidence type="ECO:0000256" key="9">
    <source>
        <dbReference type="ARBA" id="ARBA00022984"/>
    </source>
</evidence>
<feature type="region of interest" description="Disordered" evidence="14">
    <location>
        <begin position="1"/>
        <end position="115"/>
    </location>
</feature>
<dbReference type="GO" id="GO:0006508">
    <property type="term" value="P:proteolysis"/>
    <property type="evidence" value="ECO:0007669"/>
    <property type="project" value="UniProtKB-KW"/>
</dbReference>
<feature type="compositionally biased region" description="Basic and acidic residues" evidence="14">
    <location>
        <begin position="810"/>
        <end position="821"/>
    </location>
</feature>
<keyword evidence="8" id="KW-0133">Cell shape</keyword>
<evidence type="ECO:0000256" key="7">
    <source>
        <dbReference type="ARBA" id="ARBA00022801"/>
    </source>
</evidence>
<dbReference type="InterPro" id="IPR001460">
    <property type="entry name" value="PCN-bd_Tpept"/>
</dbReference>
<dbReference type="RefSeq" id="WP_124869992.1">
    <property type="nucleotide sequence ID" value="NZ_RQZF01000004.1"/>
</dbReference>
<evidence type="ECO:0000259" key="17">
    <source>
        <dbReference type="Pfam" id="PF00912"/>
    </source>
</evidence>
<dbReference type="Pfam" id="PF00905">
    <property type="entry name" value="Transpeptidase"/>
    <property type="match status" value="1"/>
</dbReference>
<evidence type="ECO:0000256" key="6">
    <source>
        <dbReference type="ARBA" id="ARBA00022679"/>
    </source>
</evidence>
<dbReference type="Pfam" id="PF00912">
    <property type="entry name" value="Transgly"/>
    <property type="match status" value="1"/>
</dbReference>
<dbReference type="GO" id="GO:0009002">
    <property type="term" value="F:serine-type D-Ala-D-Ala carboxypeptidase activity"/>
    <property type="evidence" value="ECO:0007669"/>
    <property type="project" value="UniProtKB-EC"/>
</dbReference>
<keyword evidence="3" id="KW-0121">Carboxypeptidase</keyword>